<accession>A0A1J4M9V3</accession>
<keyword evidence="2" id="KW-1185">Reference proteome</keyword>
<dbReference type="AlphaFoldDB" id="A0A1J4M9V3"/>
<sequence length="378" mass="45614">MKILNDLNLNIEDDKKKLDINYMSNLIDKLSEISNNIRNKINLNLLNSLTLIQKNTTKLQSIDSHISQNLIIISNCRLKIKDSTDKINQPINIIMKYALYNRIIEIISNIKIIKSIYCIILSMEILNNNNRDELYNLLHSIIQILILNKKYNSTQFLKNDVKIYIFQYIRFIKKYSIIFNRYISLTEDSYNKTKYSINTYIESVMKLDLNENRWYKTDHKFIRLVLHFICTSYILSYLKSGQYEAIKKCILDIKEIPKLLIYEINKYINNNKYIEDKDKLNNNIFRKIIEWFLRQFKYCEMIILNYKDYESNILFEALYNTSCTINTKFPKLKRIIFDKISELELNNRDCENLYLTILYNEFRDVVLQEIKEYRNFFV</sequence>
<name>A0A1J4M9V3_9CRYT</name>
<proteinExistence type="predicted"/>
<evidence type="ECO:0000313" key="2">
    <source>
        <dbReference type="Proteomes" id="UP000186804"/>
    </source>
</evidence>
<dbReference type="VEuPathDB" id="CryptoDB:cand_018330"/>
<organism evidence="1 2">
    <name type="scientific">Cryptosporidium andersoni</name>
    <dbReference type="NCBI Taxonomy" id="117008"/>
    <lineage>
        <taxon>Eukaryota</taxon>
        <taxon>Sar</taxon>
        <taxon>Alveolata</taxon>
        <taxon>Apicomplexa</taxon>
        <taxon>Conoidasida</taxon>
        <taxon>Coccidia</taxon>
        <taxon>Eucoccidiorida</taxon>
        <taxon>Eimeriorina</taxon>
        <taxon>Cryptosporidiidae</taxon>
        <taxon>Cryptosporidium</taxon>
    </lineage>
</organism>
<gene>
    <name evidence="1" type="ORF">cand_018330</name>
</gene>
<evidence type="ECO:0000313" key="1">
    <source>
        <dbReference type="EMBL" id="OII70994.1"/>
    </source>
</evidence>
<dbReference type="GeneID" id="92366018"/>
<protein>
    <submittedName>
        <fullName evidence="1">Uncharacterized protein</fullName>
    </submittedName>
</protein>
<comment type="caution">
    <text evidence="1">The sequence shown here is derived from an EMBL/GenBank/DDBJ whole genome shotgun (WGS) entry which is preliminary data.</text>
</comment>
<dbReference type="EMBL" id="LRBS01000125">
    <property type="protein sequence ID" value="OII70994.1"/>
    <property type="molecule type" value="Genomic_DNA"/>
</dbReference>
<reference evidence="1 2" key="1">
    <citation type="submission" date="2016-10" db="EMBL/GenBank/DDBJ databases">
        <title>Reductive evolution of mitochondrial metabolism and differential evolution of invasion-related proteins in Cryptosporidium.</title>
        <authorList>
            <person name="Liu S."/>
            <person name="Roellig D.M."/>
            <person name="Guo Y."/>
            <person name="Li N."/>
            <person name="Frace M.A."/>
            <person name="Tang K."/>
            <person name="Zhang L."/>
            <person name="Feng Y."/>
            <person name="Xiao L."/>
        </authorList>
    </citation>
    <scope>NUCLEOTIDE SEQUENCE [LARGE SCALE GENOMIC DNA]</scope>
    <source>
        <strain evidence="1">30847</strain>
    </source>
</reference>
<dbReference type="Proteomes" id="UP000186804">
    <property type="component" value="Unassembled WGS sequence"/>
</dbReference>
<dbReference type="RefSeq" id="XP_067066363.1">
    <property type="nucleotide sequence ID" value="XM_067212066.1"/>
</dbReference>
<dbReference type="OrthoDB" id="10318928at2759"/>